<dbReference type="PANTHER" id="PTHR35797">
    <property type="entry name" value="PROTEASE-RELATED"/>
    <property type="match status" value="1"/>
</dbReference>
<dbReference type="GO" id="GO:0004175">
    <property type="term" value="F:endopeptidase activity"/>
    <property type="evidence" value="ECO:0007669"/>
    <property type="project" value="UniProtKB-ARBA"/>
</dbReference>
<gene>
    <name evidence="3" type="ORF">SDC9_182312</name>
</gene>
<dbReference type="AlphaFoldDB" id="A0A645H778"/>
<dbReference type="GO" id="GO:0080120">
    <property type="term" value="P:CAAX-box protein maturation"/>
    <property type="evidence" value="ECO:0007669"/>
    <property type="project" value="UniProtKB-ARBA"/>
</dbReference>
<dbReference type="EMBL" id="VSSQ01088054">
    <property type="protein sequence ID" value="MPN34818.1"/>
    <property type="molecule type" value="Genomic_DNA"/>
</dbReference>
<feature type="transmembrane region" description="Helical" evidence="1">
    <location>
        <begin position="143"/>
        <end position="161"/>
    </location>
</feature>
<dbReference type="InterPro" id="IPR042150">
    <property type="entry name" value="MmRce1-like"/>
</dbReference>
<sequence>MPVIMLLSYWVMRLIGRPLPDPQISILAIPLFFVVFFIAAVFEEAGWMGYAADPVQHRWGAFGAGIIMGSVWGLWHLVGWYFQTQHTATWTAGQFVSTVALRIIIFWLYNNTGRSIFAAVLFHDMMNVSEFLFPNYGSHYDPITTGAITSIVAVVVTFLWGPETLARWRYSHSDV</sequence>
<feature type="domain" description="CAAX prenyl protease 2/Lysostaphin resistance protein A-like" evidence="2">
    <location>
        <begin position="28"/>
        <end position="128"/>
    </location>
</feature>
<keyword evidence="1" id="KW-0472">Membrane</keyword>
<dbReference type="InterPro" id="IPR003675">
    <property type="entry name" value="Rce1/LyrA-like_dom"/>
</dbReference>
<keyword evidence="1" id="KW-0812">Transmembrane</keyword>
<feature type="transmembrane region" description="Helical" evidence="1">
    <location>
        <begin position="59"/>
        <end position="82"/>
    </location>
</feature>
<accession>A0A645H778</accession>
<name>A0A645H778_9ZZZZ</name>
<dbReference type="PANTHER" id="PTHR35797:SF1">
    <property type="entry name" value="PROTEASE"/>
    <property type="match status" value="1"/>
</dbReference>
<reference evidence="3" key="1">
    <citation type="submission" date="2019-08" db="EMBL/GenBank/DDBJ databases">
        <authorList>
            <person name="Kucharzyk K."/>
            <person name="Murdoch R.W."/>
            <person name="Higgins S."/>
            <person name="Loffler F."/>
        </authorList>
    </citation>
    <scope>NUCLEOTIDE SEQUENCE</scope>
</reference>
<organism evidence="3">
    <name type="scientific">bioreactor metagenome</name>
    <dbReference type="NCBI Taxonomy" id="1076179"/>
    <lineage>
        <taxon>unclassified sequences</taxon>
        <taxon>metagenomes</taxon>
        <taxon>ecological metagenomes</taxon>
    </lineage>
</organism>
<protein>
    <recommendedName>
        <fullName evidence="2">CAAX prenyl protease 2/Lysostaphin resistance protein A-like domain-containing protein</fullName>
    </recommendedName>
</protein>
<evidence type="ECO:0000313" key="3">
    <source>
        <dbReference type="EMBL" id="MPN34818.1"/>
    </source>
</evidence>
<dbReference type="Pfam" id="PF02517">
    <property type="entry name" value="Rce1-like"/>
    <property type="match status" value="1"/>
</dbReference>
<evidence type="ECO:0000259" key="2">
    <source>
        <dbReference type="Pfam" id="PF02517"/>
    </source>
</evidence>
<comment type="caution">
    <text evidence="3">The sequence shown here is derived from an EMBL/GenBank/DDBJ whole genome shotgun (WGS) entry which is preliminary data.</text>
</comment>
<evidence type="ECO:0000256" key="1">
    <source>
        <dbReference type="SAM" id="Phobius"/>
    </source>
</evidence>
<proteinExistence type="predicted"/>
<feature type="transmembrane region" description="Helical" evidence="1">
    <location>
        <begin position="24"/>
        <end position="47"/>
    </location>
</feature>
<keyword evidence="1" id="KW-1133">Transmembrane helix</keyword>